<dbReference type="GO" id="GO:0016810">
    <property type="term" value="F:hydrolase activity, acting on carbon-nitrogen (but not peptide) bonds"/>
    <property type="evidence" value="ECO:0007669"/>
    <property type="project" value="InterPro"/>
</dbReference>
<dbReference type="AlphaFoldDB" id="A0A4Q5LZT3"/>
<sequence>MKPEFTLKSALLSIGIGCCVVAGVFASKGRIYSRLLSALQDTTKQTKDTTKYIRYKDLPLKASRTLRTNTTEGTWLSVDVSPDSKTIVFDMMGDLFTIPFAGGKATNVTKGMAFDTHPRFSPDGKKLLFISDRTGSDNVWYIDFEKKDTVQVTKDRDQNFTSADWTPDGKYIVYSKGRMNVQLWMVHHDGGGGVQLIDTPANLKTIDATVGHDGRYIYFSQRSGAWNYNAMMPQYQIGVYDRDNAKRTTITSRYGSAFTPTLSGDGKWMVYGTRYEDKTGLVLRNLENGDEKWLAYPIQRDDQESIATMGVLPGMSFTPDNSAVLASYGGKIYKIGVNGEKPVAIPFNVDMEIEMGPQLEFKYPVSDTSHALITQIRDAIASPDGKKLAFTALNRLYIADYPNGTPRLITTNDFTEAQPAWSSDGKNLVFTTWTPEGGNLYKVNAEGTPNLQKLTQSSALYAQPVWTPKNDRIVFIRTRLQAFKSSIGPVANGSEDDICWIDANGGAVTVIDKARNRSTPHFVSSQTDRIYLSGGDGDLQSIKWDGTDEKTHVKVTGITTYGMSIEGEDFAHNCMLSEKAAQAMEVNRPSPASQIIMAPDGDQALAQINNEIYTLNVPKTGKTVNISVADVGSAQFPAKKLTELGGEFPSWSSDSKKVHWSLGRYHIVYDLERAKTFDDSVKVAKKAEEKRKADSLNKAKSDTIKIKTDSVKVKDAKKAAVKKEEPKYKPQETEIKIYFSRDMPTGAVLLKGARVITMKGNEVIENGDILIENNRIKEIGKSGTLKGTGKAKVIDVKGKTVIPGFVDTHAHMWPQWGIQKNQVWVYAANLAYGVTTTRDPQTATTDVFTYGDMVEAGKIAGPRIYSTGPGVGFWAYNIKDSTGAINALKQYSKYYNSKYIKMYLTGNRQSRQWIIKAARDQKLMPTTEGGLNYKLNMTNMIDGYPGHEHAIPVYPLYNDVVKSIAYSQMAVTPTLLVSYGGPFAEIYYFETENPYHDKKMQHFMPYDELAEKTRRVSTWFLPEEHVFQKHAKSMKSMVESGSLAGIGSHGEFQGLGYHWELWSMQSGGMKNHDALKVATILGAKALGLDQDLGSIEKGKLADLLIMDKNPLENIRNSNTLKMVIKNGRVYDANTLDEVYPAQKKLIRTEWTFEKPANTTGLED</sequence>
<name>A0A4Q5LZT3_9BACT</name>
<organism evidence="3 4">
    <name type="scientific">Emticicia agri</name>
    <dbReference type="NCBI Taxonomy" id="2492393"/>
    <lineage>
        <taxon>Bacteria</taxon>
        <taxon>Pseudomonadati</taxon>
        <taxon>Bacteroidota</taxon>
        <taxon>Cytophagia</taxon>
        <taxon>Cytophagales</taxon>
        <taxon>Leadbetterellaceae</taxon>
        <taxon>Emticicia</taxon>
    </lineage>
</organism>
<dbReference type="InterPro" id="IPR006680">
    <property type="entry name" value="Amidohydro-rel"/>
</dbReference>
<dbReference type="PANTHER" id="PTHR36842">
    <property type="entry name" value="PROTEIN TOLB HOMOLOG"/>
    <property type="match status" value="1"/>
</dbReference>
<dbReference type="Gene3D" id="2.30.40.10">
    <property type="entry name" value="Urease, subunit C, domain 1"/>
    <property type="match status" value="2"/>
</dbReference>
<dbReference type="InterPro" id="IPR011042">
    <property type="entry name" value="6-blade_b-propeller_TolB-like"/>
</dbReference>
<dbReference type="Pfam" id="PF07676">
    <property type="entry name" value="PD40"/>
    <property type="match status" value="2"/>
</dbReference>
<dbReference type="InterPro" id="IPR011659">
    <property type="entry name" value="WD40"/>
</dbReference>
<dbReference type="SUPFAM" id="SSF82171">
    <property type="entry name" value="DPP6 N-terminal domain-like"/>
    <property type="match status" value="1"/>
</dbReference>
<dbReference type="InterPro" id="IPR011059">
    <property type="entry name" value="Metal-dep_hydrolase_composite"/>
</dbReference>
<evidence type="ECO:0000256" key="1">
    <source>
        <dbReference type="ARBA" id="ARBA00009820"/>
    </source>
</evidence>
<comment type="similarity">
    <text evidence="1">Belongs to the TolB family.</text>
</comment>
<keyword evidence="3" id="KW-0378">Hydrolase</keyword>
<accession>A0A4Q5LZT3</accession>
<dbReference type="Gene3D" id="3.20.20.140">
    <property type="entry name" value="Metal-dependent hydrolases"/>
    <property type="match status" value="1"/>
</dbReference>
<dbReference type="RefSeq" id="WP_130021457.1">
    <property type="nucleotide sequence ID" value="NZ_SEWF01000017.1"/>
</dbReference>
<evidence type="ECO:0000313" key="4">
    <source>
        <dbReference type="Proteomes" id="UP000293162"/>
    </source>
</evidence>
<comment type="caution">
    <text evidence="3">The sequence shown here is derived from an EMBL/GenBank/DDBJ whole genome shotgun (WGS) entry which is preliminary data.</text>
</comment>
<evidence type="ECO:0000259" key="2">
    <source>
        <dbReference type="Pfam" id="PF01979"/>
    </source>
</evidence>
<feature type="domain" description="Amidohydrolase-related" evidence="2">
    <location>
        <begin position="800"/>
        <end position="1129"/>
    </location>
</feature>
<keyword evidence="4" id="KW-1185">Reference proteome</keyword>
<dbReference type="PANTHER" id="PTHR36842:SF1">
    <property type="entry name" value="PROTEIN TOLB"/>
    <property type="match status" value="1"/>
</dbReference>
<protein>
    <submittedName>
        <fullName evidence="3">Amidohydrolase</fullName>
    </submittedName>
</protein>
<dbReference type="EMBL" id="SEWF01000017">
    <property type="protein sequence ID" value="RYU95209.1"/>
    <property type="molecule type" value="Genomic_DNA"/>
</dbReference>
<dbReference type="InterPro" id="IPR032466">
    <property type="entry name" value="Metal_Hydrolase"/>
</dbReference>
<dbReference type="SUPFAM" id="SSF51556">
    <property type="entry name" value="Metallo-dependent hydrolases"/>
    <property type="match status" value="1"/>
</dbReference>
<dbReference type="OrthoDB" id="9815657at2"/>
<dbReference type="Gene3D" id="2.120.10.30">
    <property type="entry name" value="TolB, C-terminal domain"/>
    <property type="match status" value="3"/>
</dbReference>
<dbReference type="Pfam" id="PF01979">
    <property type="entry name" value="Amidohydro_1"/>
    <property type="match status" value="1"/>
</dbReference>
<dbReference type="Pfam" id="PF26549">
    <property type="entry name" value="Tricorn_N"/>
    <property type="match status" value="1"/>
</dbReference>
<dbReference type="SUPFAM" id="SSF51338">
    <property type="entry name" value="Composite domain of metallo-dependent hydrolases"/>
    <property type="match status" value="1"/>
</dbReference>
<reference evidence="3 4" key="1">
    <citation type="submission" date="2019-02" db="EMBL/GenBank/DDBJ databases">
        <title>Bacterial novel species Emticicia sp. 17J42-9 isolated from soil.</title>
        <authorList>
            <person name="Jung H.-Y."/>
        </authorList>
    </citation>
    <scope>NUCLEOTIDE SEQUENCE [LARGE SCALE GENOMIC DNA]</scope>
    <source>
        <strain evidence="3 4">17J42-9</strain>
    </source>
</reference>
<evidence type="ECO:0000313" key="3">
    <source>
        <dbReference type="EMBL" id="RYU95209.1"/>
    </source>
</evidence>
<dbReference type="Proteomes" id="UP000293162">
    <property type="component" value="Unassembled WGS sequence"/>
</dbReference>
<proteinExistence type="inferred from homology"/>
<gene>
    <name evidence="3" type="ORF">EWM59_13245</name>
</gene>